<dbReference type="Proteomes" id="UP001217089">
    <property type="component" value="Unassembled WGS sequence"/>
</dbReference>
<proteinExistence type="predicted"/>
<accession>A0ABQ9EAP8</accession>
<reference evidence="1 2" key="1">
    <citation type="submission" date="2022-12" db="EMBL/GenBank/DDBJ databases">
        <title>Chromosome-level genome of Tegillarca granosa.</title>
        <authorList>
            <person name="Kim J."/>
        </authorList>
    </citation>
    <scope>NUCLEOTIDE SEQUENCE [LARGE SCALE GENOMIC DNA]</scope>
    <source>
        <strain evidence="1">Teg-2019</strain>
        <tissue evidence="1">Adductor muscle</tissue>
    </source>
</reference>
<evidence type="ECO:0000313" key="2">
    <source>
        <dbReference type="Proteomes" id="UP001217089"/>
    </source>
</evidence>
<sequence>MYPESAFGALPDSVSPTLTLLPQYKNETDYFIGELSKLQLVAAFPSGTTSDVNIELLPSTNTTVMGLGVVTVSKVGSNLNIPTPTMVRYETEETKSAAVKIFNRGVFAIGDIINTGNSLDYVESTLVIEFEAVVASISGISDSDIHWVSAGIEYNNSYNNVTNNSTYELNDVGGYTLGINSMKVLTYAARIPYPYPQIASEVIVLTNTTDSLHVIGLRLLIT</sequence>
<evidence type="ECO:0000313" key="1">
    <source>
        <dbReference type="EMBL" id="KAJ8301471.1"/>
    </source>
</evidence>
<comment type="caution">
    <text evidence="1">The sequence shown here is derived from an EMBL/GenBank/DDBJ whole genome shotgun (WGS) entry which is preliminary data.</text>
</comment>
<name>A0ABQ9EAP8_TEGGR</name>
<dbReference type="EMBL" id="JARBDR010000918">
    <property type="protein sequence ID" value="KAJ8301471.1"/>
    <property type="molecule type" value="Genomic_DNA"/>
</dbReference>
<organism evidence="1 2">
    <name type="scientific">Tegillarca granosa</name>
    <name type="common">Malaysian cockle</name>
    <name type="synonym">Anadara granosa</name>
    <dbReference type="NCBI Taxonomy" id="220873"/>
    <lineage>
        <taxon>Eukaryota</taxon>
        <taxon>Metazoa</taxon>
        <taxon>Spiralia</taxon>
        <taxon>Lophotrochozoa</taxon>
        <taxon>Mollusca</taxon>
        <taxon>Bivalvia</taxon>
        <taxon>Autobranchia</taxon>
        <taxon>Pteriomorphia</taxon>
        <taxon>Arcoida</taxon>
        <taxon>Arcoidea</taxon>
        <taxon>Arcidae</taxon>
        <taxon>Tegillarca</taxon>
    </lineage>
</organism>
<protein>
    <submittedName>
        <fullName evidence="1">Uncharacterized protein</fullName>
    </submittedName>
</protein>
<gene>
    <name evidence="1" type="ORF">KUTeg_020458</name>
</gene>
<keyword evidence="2" id="KW-1185">Reference proteome</keyword>